<dbReference type="GO" id="GO:0008474">
    <property type="term" value="F:palmitoyl-(protein) hydrolase activity"/>
    <property type="evidence" value="ECO:0007669"/>
    <property type="project" value="UniProtKB-EC"/>
</dbReference>
<dbReference type="AlphaFoldDB" id="A0A4R3J480"/>
<dbReference type="InterPro" id="IPR052382">
    <property type="entry name" value="ABHD10_acyl-thioesterase"/>
</dbReference>
<evidence type="ECO:0000313" key="13">
    <source>
        <dbReference type="EMBL" id="TCS60659.1"/>
    </source>
</evidence>
<evidence type="ECO:0000256" key="11">
    <source>
        <dbReference type="ARBA" id="ARBA00047972"/>
    </source>
</evidence>
<keyword evidence="2 13" id="KW-0378">Hydrolase</keyword>
<sequence>MTETPTVSPPSIITREDGATIAYRATAGKSPCVVFLTGLHSDMDGAKALALEAFCTARGQAFVRFDYFGHGRSSGAFEDGTVGRWASDGAFVLENLTEGPLVLVGSSLGGWIILLLATRAPAAVRGRIKGLVGIAAAPDFTRDLMEKELSAAQREILLRDGVLEVPNCYDPGAPFTISLKLIEDGRGQLLLDAPIPFDGPVRLIQGMADDDVPWRTALTVQNRLTSKDVEITFVKNGDHRLSTAADLARLERTVEALLNTMG</sequence>
<accession>A0A4R3J480</accession>
<evidence type="ECO:0000256" key="1">
    <source>
        <dbReference type="ARBA" id="ARBA00012423"/>
    </source>
</evidence>
<dbReference type="Gene3D" id="3.40.50.1820">
    <property type="entry name" value="alpha/beta hydrolase"/>
    <property type="match status" value="1"/>
</dbReference>
<keyword evidence="14" id="KW-1185">Reference proteome</keyword>
<dbReference type="InterPro" id="IPR000073">
    <property type="entry name" value="AB_hydrolase_1"/>
</dbReference>
<feature type="domain" description="AB hydrolase-1" evidence="12">
    <location>
        <begin position="50"/>
        <end position="225"/>
    </location>
</feature>
<dbReference type="GO" id="GO:0102390">
    <property type="term" value="F:mycophenolic acid acyl-glucuronide esterase activity"/>
    <property type="evidence" value="ECO:0007669"/>
    <property type="project" value="UniProtKB-EC"/>
</dbReference>
<dbReference type="EC" id="3.1.1.93" evidence="4"/>
<comment type="caution">
    <text evidence="13">The sequence shown here is derived from an EMBL/GenBank/DDBJ whole genome shotgun (WGS) entry which is preliminary data.</text>
</comment>
<dbReference type="EC" id="3.1.2.22" evidence="1"/>
<dbReference type="InterPro" id="IPR029058">
    <property type="entry name" value="AB_hydrolase_fold"/>
</dbReference>
<dbReference type="EMBL" id="SLZW01000010">
    <property type="protein sequence ID" value="TCS60659.1"/>
    <property type="molecule type" value="Genomic_DNA"/>
</dbReference>
<dbReference type="Proteomes" id="UP000295304">
    <property type="component" value="Unassembled WGS sequence"/>
</dbReference>
<evidence type="ECO:0000256" key="4">
    <source>
        <dbReference type="ARBA" id="ARBA00039132"/>
    </source>
</evidence>
<evidence type="ECO:0000256" key="3">
    <source>
        <dbReference type="ARBA" id="ARBA00022946"/>
    </source>
</evidence>
<comment type="function">
    <text evidence="9">Acts as an acyl-protein thioesterase that hydrolyzes fatty acids from acylated residues in proteins. Regulates the mitochondrial S-depalmitoylation of the nucleophilic active site residue of peroxiredoxin-5/PRDX5, a key antioxidant protein, therefore modulating mitochondrial antioxidant ability. Also catalyzes the deglucuronidation of mycophenolic acid acyl-glucuronide, an active metabolite of the immunosuppressant drug mycophenolate.</text>
</comment>
<evidence type="ECO:0000256" key="2">
    <source>
        <dbReference type="ARBA" id="ARBA00022801"/>
    </source>
</evidence>
<comment type="catalytic activity">
    <reaction evidence="10">
        <text>S-hexadecanoyl-L-cysteinyl-[protein] + H2O = L-cysteinyl-[protein] + hexadecanoate + H(+)</text>
        <dbReference type="Rhea" id="RHEA:19233"/>
        <dbReference type="Rhea" id="RHEA-COMP:10131"/>
        <dbReference type="Rhea" id="RHEA-COMP:11032"/>
        <dbReference type="ChEBI" id="CHEBI:7896"/>
        <dbReference type="ChEBI" id="CHEBI:15377"/>
        <dbReference type="ChEBI" id="CHEBI:15378"/>
        <dbReference type="ChEBI" id="CHEBI:29950"/>
        <dbReference type="ChEBI" id="CHEBI:74151"/>
        <dbReference type="EC" id="3.1.2.22"/>
    </reaction>
    <physiologicalReaction direction="left-to-right" evidence="10">
        <dbReference type="Rhea" id="RHEA:19234"/>
    </physiologicalReaction>
</comment>
<dbReference type="RefSeq" id="WP_132939961.1">
    <property type="nucleotide sequence ID" value="NZ_CP119676.1"/>
</dbReference>
<dbReference type="PANTHER" id="PTHR16138">
    <property type="entry name" value="MYCOPHENOLIC ACID ACYL-GLUCURONIDE ESTERASE, MITOCHONDRIAL"/>
    <property type="match status" value="1"/>
</dbReference>
<evidence type="ECO:0000256" key="9">
    <source>
        <dbReference type="ARBA" id="ARBA00046047"/>
    </source>
</evidence>
<keyword evidence="3" id="KW-0809">Transit peptide</keyword>
<dbReference type="GO" id="GO:0004553">
    <property type="term" value="F:hydrolase activity, hydrolyzing O-glycosyl compounds"/>
    <property type="evidence" value="ECO:0007669"/>
    <property type="project" value="TreeGrafter"/>
</dbReference>
<evidence type="ECO:0000256" key="6">
    <source>
        <dbReference type="ARBA" id="ARBA00041520"/>
    </source>
</evidence>
<evidence type="ECO:0000256" key="8">
    <source>
        <dbReference type="ARBA" id="ARBA00042704"/>
    </source>
</evidence>
<protein>
    <recommendedName>
        <fullName evidence="5">Palmitoyl-protein thioesterase ABHD10, mitochondrial</fullName>
        <ecNumber evidence="4">3.1.1.93</ecNumber>
        <ecNumber evidence="1">3.1.2.22</ecNumber>
    </recommendedName>
    <alternativeName>
        <fullName evidence="7">Acyl-protein thioesterase ABHD10</fullName>
    </alternativeName>
    <alternativeName>
        <fullName evidence="8">Alpha/beta hydrolase domain-containing protein 10</fullName>
    </alternativeName>
    <alternativeName>
        <fullName evidence="6">Mycophenolic acid acyl-glucuronide esterase, mitochondrial</fullName>
    </alternativeName>
</protein>
<comment type="catalytic activity">
    <reaction evidence="11">
        <text>mycophenolic acid O-acyl-beta-D-glucuronide + H2O = mycophenolate + D-glucuronate + H(+)</text>
        <dbReference type="Rhea" id="RHEA:34179"/>
        <dbReference type="ChEBI" id="CHEBI:15377"/>
        <dbReference type="ChEBI" id="CHEBI:15378"/>
        <dbReference type="ChEBI" id="CHEBI:58720"/>
        <dbReference type="ChEBI" id="CHEBI:62932"/>
        <dbReference type="ChEBI" id="CHEBI:66982"/>
        <dbReference type="EC" id="3.1.1.93"/>
    </reaction>
    <physiologicalReaction direction="left-to-right" evidence="11">
        <dbReference type="Rhea" id="RHEA:34180"/>
    </physiologicalReaction>
</comment>
<evidence type="ECO:0000259" key="12">
    <source>
        <dbReference type="Pfam" id="PF12697"/>
    </source>
</evidence>
<dbReference type="SUPFAM" id="SSF53474">
    <property type="entry name" value="alpha/beta-Hydrolases"/>
    <property type="match status" value="1"/>
</dbReference>
<name>A0A4R3J480_9PROT</name>
<evidence type="ECO:0000256" key="7">
    <source>
        <dbReference type="ARBA" id="ARBA00042645"/>
    </source>
</evidence>
<dbReference type="PANTHER" id="PTHR16138:SF7">
    <property type="entry name" value="PALMITOYL-PROTEIN THIOESTERASE ABHD10, MITOCHONDRIAL"/>
    <property type="match status" value="1"/>
</dbReference>
<proteinExistence type="predicted"/>
<evidence type="ECO:0000313" key="14">
    <source>
        <dbReference type="Proteomes" id="UP000295304"/>
    </source>
</evidence>
<dbReference type="OrthoDB" id="9813296at2"/>
<reference evidence="13 14" key="1">
    <citation type="submission" date="2019-03" db="EMBL/GenBank/DDBJ databases">
        <title>Genomic Encyclopedia of Type Strains, Phase IV (KMG-IV): sequencing the most valuable type-strain genomes for metagenomic binning, comparative biology and taxonomic classification.</title>
        <authorList>
            <person name="Goeker M."/>
        </authorList>
    </citation>
    <scope>NUCLEOTIDE SEQUENCE [LARGE SCALE GENOMIC DNA]</scope>
    <source>
        <strain evidence="13 14">DSM 101688</strain>
    </source>
</reference>
<organism evidence="13 14">
    <name type="scientific">Varunaivibrio sulfuroxidans</name>
    <dbReference type="NCBI Taxonomy" id="1773489"/>
    <lineage>
        <taxon>Bacteria</taxon>
        <taxon>Pseudomonadati</taxon>
        <taxon>Pseudomonadota</taxon>
        <taxon>Alphaproteobacteria</taxon>
        <taxon>Rhodospirillales</taxon>
        <taxon>Magnetovibrionaceae</taxon>
        <taxon>Varunaivibrio</taxon>
    </lineage>
</organism>
<gene>
    <name evidence="13" type="ORF">EDD55_110135</name>
</gene>
<evidence type="ECO:0000256" key="10">
    <source>
        <dbReference type="ARBA" id="ARBA00047409"/>
    </source>
</evidence>
<dbReference type="Pfam" id="PF12697">
    <property type="entry name" value="Abhydrolase_6"/>
    <property type="match status" value="1"/>
</dbReference>
<evidence type="ECO:0000256" key="5">
    <source>
        <dbReference type="ARBA" id="ARBA00039314"/>
    </source>
</evidence>